<accession>N6ZW87</accession>
<comment type="caution">
    <text evidence="1">The sequence shown here is derived from an EMBL/GenBank/DDBJ whole genome shotgun (WGS) entry which is preliminary data.</text>
</comment>
<dbReference type="EMBL" id="AMXF01000006">
    <property type="protein sequence ID" value="ENO98752.1"/>
    <property type="molecule type" value="Genomic_DNA"/>
</dbReference>
<protein>
    <submittedName>
        <fullName evidence="1">Uncharacterized protein</fullName>
    </submittedName>
</protein>
<dbReference type="AlphaFoldDB" id="N6ZW87"/>
<name>N6ZW87_9RHOO</name>
<gene>
    <name evidence="1" type="ORF">C667_02473</name>
</gene>
<reference evidence="1 2" key="1">
    <citation type="submission" date="2012-09" db="EMBL/GenBank/DDBJ databases">
        <title>Draft Genome Sequences of 6 Strains from Genus Thauera.</title>
        <authorList>
            <person name="Liu B."/>
            <person name="Shapleigh J.P."/>
            <person name="Frostegard A.H."/>
        </authorList>
    </citation>
    <scope>NUCLEOTIDE SEQUENCE [LARGE SCALE GENOMIC DNA]</scope>
    <source>
        <strain evidence="1 2">B4P</strain>
    </source>
</reference>
<keyword evidence="2" id="KW-1185">Reference proteome</keyword>
<proteinExistence type="predicted"/>
<evidence type="ECO:0000313" key="2">
    <source>
        <dbReference type="Proteomes" id="UP000013047"/>
    </source>
</evidence>
<organism evidence="1 2">
    <name type="scientific">Thauera phenylacetica B4P</name>
    <dbReference type="NCBI Taxonomy" id="1234382"/>
    <lineage>
        <taxon>Bacteria</taxon>
        <taxon>Pseudomonadati</taxon>
        <taxon>Pseudomonadota</taxon>
        <taxon>Betaproteobacteria</taxon>
        <taxon>Rhodocyclales</taxon>
        <taxon>Zoogloeaceae</taxon>
        <taxon>Thauera</taxon>
    </lineage>
</organism>
<sequence length="163" mass="18155">MQLTKQYLTDERQPEFPYVVQRGLGDLDFSDVVAQCMAIHYRLAPVIQEWLGCPVLYTLGWIDDGTDTGMFKFDDDFIADKLKNGHAGGTVNLHAWLTLPSMEVIDMALATTIAVINKIPEGYGRVLARPADGLDGMAYKPMLVGPDFLRETGLLVEWGVYTL</sequence>
<dbReference type="Proteomes" id="UP000013047">
    <property type="component" value="Unassembled WGS sequence"/>
</dbReference>
<evidence type="ECO:0000313" key="1">
    <source>
        <dbReference type="EMBL" id="ENO98752.1"/>
    </source>
</evidence>